<dbReference type="RefSeq" id="WP_139244550.1">
    <property type="nucleotide sequence ID" value="NZ_FNTV01000002.1"/>
</dbReference>
<protein>
    <submittedName>
        <fullName evidence="1">Uncharacterized protein</fullName>
    </submittedName>
</protein>
<proteinExistence type="predicted"/>
<dbReference type="AlphaFoldDB" id="A0A1H5PJ32"/>
<dbReference type="Proteomes" id="UP000182725">
    <property type="component" value="Unassembled WGS sequence"/>
</dbReference>
<gene>
    <name evidence="1" type="ORF">SAMN04489740_4346</name>
</gene>
<name>A0A1H5PJ32_9MICC</name>
<evidence type="ECO:0000313" key="2">
    <source>
        <dbReference type="Proteomes" id="UP000182725"/>
    </source>
</evidence>
<reference evidence="1 2" key="1">
    <citation type="submission" date="2016-10" db="EMBL/GenBank/DDBJ databases">
        <authorList>
            <person name="de Groot N.N."/>
        </authorList>
    </citation>
    <scope>NUCLEOTIDE SEQUENCE [LARGE SCALE GENOMIC DNA]</scope>
    <source>
        <strain evidence="1 2">DSM 22274</strain>
    </source>
</reference>
<organism evidence="1 2">
    <name type="scientific">Arthrobacter alpinus</name>
    <dbReference type="NCBI Taxonomy" id="656366"/>
    <lineage>
        <taxon>Bacteria</taxon>
        <taxon>Bacillati</taxon>
        <taxon>Actinomycetota</taxon>
        <taxon>Actinomycetes</taxon>
        <taxon>Micrococcales</taxon>
        <taxon>Micrococcaceae</taxon>
        <taxon>Arthrobacter</taxon>
    </lineage>
</organism>
<sequence length="185" mass="20124">MNNVTMSGESVIDTTEMQRRAPAVPQETSAYVVLGTNRAPAQYPLAGFFPDDGGTEEAGISLVHMAAQDSAKVGDLLTFTAWILNATNLVLTDVSLHLCSFTNELGEQLNYRTEPQTVEFVRRTLGPRQALKYCFSYVVTERDLEEPGLLISALRADLVMPGRGRVFSECDALISVAVPSVLSLP</sequence>
<dbReference type="EMBL" id="FNTV01000002">
    <property type="protein sequence ID" value="SEF13218.1"/>
    <property type="molecule type" value="Genomic_DNA"/>
</dbReference>
<accession>A0A1H5PJ32</accession>
<evidence type="ECO:0000313" key="1">
    <source>
        <dbReference type="EMBL" id="SEF13218.1"/>
    </source>
</evidence>